<accession>A0ABT3TC35</accession>
<dbReference type="RefSeq" id="WP_279243739.1">
    <property type="nucleotide sequence ID" value="NZ_SHNN01000001.1"/>
</dbReference>
<keyword evidence="2" id="KW-0378">Hydrolase</keyword>
<dbReference type="InterPro" id="IPR036514">
    <property type="entry name" value="SGNH_hydro_sf"/>
</dbReference>
<dbReference type="CDD" id="cd00229">
    <property type="entry name" value="SGNH_hydrolase"/>
    <property type="match status" value="1"/>
</dbReference>
<dbReference type="Pfam" id="PF13472">
    <property type="entry name" value="Lipase_GDSL_2"/>
    <property type="match status" value="1"/>
</dbReference>
<dbReference type="Gene3D" id="3.40.50.1110">
    <property type="entry name" value="SGNH hydrolase"/>
    <property type="match status" value="1"/>
</dbReference>
<dbReference type="Proteomes" id="UP001143362">
    <property type="component" value="Unassembled WGS sequence"/>
</dbReference>
<evidence type="ECO:0000313" key="3">
    <source>
        <dbReference type="Proteomes" id="UP001143362"/>
    </source>
</evidence>
<dbReference type="GO" id="GO:0016787">
    <property type="term" value="F:hydrolase activity"/>
    <property type="evidence" value="ECO:0007669"/>
    <property type="project" value="UniProtKB-KW"/>
</dbReference>
<name>A0ABT3TC35_9GAMM</name>
<comment type="caution">
    <text evidence="2">The sequence shown here is derived from an EMBL/GenBank/DDBJ whole genome shotgun (WGS) entry which is preliminary data.</text>
</comment>
<feature type="domain" description="SGNH hydrolase-type esterase" evidence="1">
    <location>
        <begin position="58"/>
        <end position="234"/>
    </location>
</feature>
<evidence type="ECO:0000313" key="2">
    <source>
        <dbReference type="EMBL" id="MCX2979740.1"/>
    </source>
</evidence>
<gene>
    <name evidence="2" type="ORF">EYC98_02555</name>
</gene>
<reference evidence="2" key="1">
    <citation type="submission" date="2019-02" db="EMBL/GenBank/DDBJ databases">
        <authorList>
            <person name="Li S.-H."/>
        </authorList>
    </citation>
    <scope>NUCLEOTIDE SEQUENCE</scope>
    <source>
        <strain evidence="2">IMCC14734</strain>
    </source>
</reference>
<sequence length="252" mass="27491">MSTLSKYVAISFLCITSTVMLGGCGGNSGISGHSATAAPTASPKENPTLQLPGTLIIVGNSIMAGCMASLHQPYCDYSMTTAHLIAEQGLRVVNLSRSGNTIASANAQRVDGGINFTQGDERGTAIWITLGANDFIWGSSSIEQYRNHYLTLLNRIDRIAKQKIFCATPLMSGFDYDHRTSSEGTTYEDYRQVVRDIAGEGQCTLVETSQWFTSAEIYDEFEMPDTLHLGKDGHIHYAKHLLETIRADYSDS</sequence>
<dbReference type="PROSITE" id="PS51257">
    <property type="entry name" value="PROKAR_LIPOPROTEIN"/>
    <property type="match status" value="1"/>
</dbReference>
<protein>
    <submittedName>
        <fullName evidence="2">SGNH/GDSL hydrolase family protein</fullName>
    </submittedName>
</protein>
<keyword evidence="3" id="KW-1185">Reference proteome</keyword>
<organism evidence="2 3">
    <name type="scientific">Candidatus Litorirhabdus singularis</name>
    <dbReference type="NCBI Taxonomy" id="2518993"/>
    <lineage>
        <taxon>Bacteria</taxon>
        <taxon>Pseudomonadati</taxon>
        <taxon>Pseudomonadota</taxon>
        <taxon>Gammaproteobacteria</taxon>
        <taxon>Cellvibrionales</taxon>
        <taxon>Halieaceae</taxon>
        <taxon>Candidatus Litorirhabdus</taxon>
    </lineage>
</organism>
<dbReference type="InterPro" id="IPR013830">
    <property type="entry name" value="SGNH_hydro"/>
</dbReference>
<proteinExistence type="predicted"/>
<evidence type="ECO:0000259" key="1">
    <source>
        <dbReference type="Pfam" id="PF13472"/>
    </source>
</evidence>
<dbReference type="SUPFAM" id="SSF52266">
    <property type="entry name" value="SGNH hydrolase"/>
    <property type="match status" value="1"/>
</dbReference>
<dbReference type="EMBL" id="SHNN01000001">
    <property type="protein sequence ID" value="MCX2979740.1"/>
    <property type="molecule type" value="Genomic_DNA"/>
</dbReference>